<evidence type="ECO:0000313" key="1">
    <source>
        <dbReference type="EMBL" id="CAI0456061.1"/>
    </source>
</evidence>
<proteinExistence type="predicted"/>
<gene>
    <name evidence="1" type="ORF">LITE_LOCUS32614</name>
</gene>
<accession>A0AAV0NBX9</accession>
<dbReference type="Proteomes" id="UP001154282">
    <property type="component" value="Unassembled WGS sequence"/>
</dbReference>
<keyword evidence="2" id="KW-1185">Reference proteome</keyword>
<evidence type="ECO:0000313" key="2">
    <source>
        <dbReference type="Proteomes" id="UP001154282"/>
    </source>
</evidence>
<protein>
    <submittedName>
        <fullName evidence="1">Uncharacterized protein</fullName>
    </submittedName>
</protein>
<reference evidence="1" key="1">
    <citation type="submission" date="2022-08" db="EMBL/GenBank/DDBJ databases">
        <authorList>
            <person name="Gutierrez-Valencia J."/>
        </authorList>
    </citation>
    <scope>NUCLEOTIDE SEQUENCE</scope>
</reference>
<organism evidence="1 2">
    <name type="scientific">Linum tenue</name>
    <dbReference type="NCBI Taxonomy" id="586396"/>
    <lineage>
        <taxon>Eukaryota</taxon>
        <taxon>Viridiplantae</taxon>
        <taxon>Streptophyta</taxon>
        <taxon>Embryophyta</taxon>
        <taxon>Tracheophyta</taxon>
        <taxon>Spermatophyta</taxon>
        <taxon>Magnoliopsida</taxon>
        <taxon>eudicotyledons</taxon>
        <taxon>Gunneridae</taxon>
        <taxon>Pentapetalae</taxon>
        <taxon>rosids</taxon>
        <taxon>fabids</taxon>
        <taxon>Malpighiales</taxon>
        <taxon>Linaceae</taxon>
        <taxon>Linum</taxon>
    </lineage>
</organism>
<name>A0AAV0NBX9_9ROSI</name>
<comment type="caution">
    <text evidence="1">The sequence shown here is derived from an EMBL/GenBank/DDBJ whole genome shotgun (WGS) entry which is preliminary data.</text>
</comment>
<sequence length="38" mass="4354">MLLEETYSLSVMISTMLLFGFDSSDNKVFMFPQMGLET</sequence>
<dbReference type="AlphaFoldDB" id="A0AAV0NBX9"/>
<dbReference type="EMBL" id="CAMGYJ010000008">
    <property type="protein sequence ID" value="CAI0456061.1"/>
    <property type="molecule type" value="Genomic_DNA"/>
</dbReference>